<keyword evidence="4 7" id="KW-0732">Signal</keyword>
<dbReference type="STRING" id="2025994.A0A2T3AHD5"/>
<feature type="chain" id="PRO_5015728746" description="GPI-anchored cell wall organization protein Ecm33" evidence="7">
    <location>
        <begin position="19"/>
        <end position="396"/>
    </location>
</feature>
<dbReference type="InterPro" id="IPR051648">
    <property type="entry name" value="CWI-Assembly_Regulator"/>
</dbReference>
<dbReference type="GO" id="GO:0031505">
    <property type="term" value="P:fungal-type cell wall organization"/>
    <property type="evidence" value="ECO:0007669"/>
    <property type="project" value="TreeGrafter"/>
</dbReference>
<evidence type="ECO:0000256" key="6">
    <source>
        <dbReference type="SAM" id="MobiDB-lite"/>
    </source>
</evidence>
<keyword evidence="9" id="KW-1185">Reference proteome</keyword>
<dbReference type="Gene3D" id="3.80.20.20">
    <property type="entry name" value="Receptor L-domain"/>
    <property type="match status" value="1"/>
</dbReference>
<dbReference type="InParanoid" id="A0A2T3AHD5"/>
<reference evidence="8 9" key="1">
    <citation type="journal article" date="2018" name="Mycol. Prog.">
        <title>Coniella lustricola, a new species from submerged detritus.</title>
        <authorList>
            <person name="Raudabaugh D.B."/>
            <person name="Iturriaga T."/>
            <person name="Carver A."/>
            <person name="Mondo S."/>
            <person name="Pangilinan J."/>
            <person name="Lipzen A."/>
            <person name="He G."/>
            <person name="Amirebrahimi M."/>
            <person name="Grigoriev I.V."/>
            <person name="Miller A.N."/>
        </authorList>
    </citation>
    <scope>NUCLEOTIDE SEQUENCE [LARGE SCALE GENOMIC DNA]</scope>
    <source>
        <strain evidence="8 9">B22-T-1</strain>
    </source>
</reference>
<keyword evidence="3" id="KW-0964">Secreted</keyword>
<dbReference type="PROSITE" id="PS51257">
    <property type="entry name" value="PROKAR_LIPOPROTEIN"/>
    <property type="match status" value="1"/>
</dbReference>
<dbReference type="GO" id="GO:0005886">
    <property type="term" value="C:plasma membrane"/>
    <property type="evidence" value="ECO:0007669"/>
    <property type="project" value="TreeGrafter"/>
</dbReference>
<organism evidence="8 9">
    <name type="scientific">Coniella lustricola</name>
    <dbReference type="NCBI Taxonomy" id="2025994"/>
    <lineage>
        <taxon>Eukaryota</taxon>
        <taxon>Fungi</taxon>
        <taxon>Dikarya</taxon>
        <taxon>Ascomycota</taxon>
        <taxon>Pezizomycotina</taxon>
        <taxon>Sordariomycetes</taxon>
        <taxon>Sordariomycetidae</taxon>
        <taxon>Diaporthales</taxon>
        <taxon>Schizoparmaceae</taxon>
        <taxon>Coniella</taxon>
    </lineage>
</organism>
<gene>
    <name evidence="8" type="ORF">BD289DRAFT_458855</name>
</gene>
<dbReference type="FunCoup" id="A0A2T3AHD5">
    <property type="interactions" value="146"/>
</dbReference>
<dbReference type="OrthoDB" id="536881at2759"/>
<sequence length="396" mass="39851">MFSKIAIAGLLAATGVSAASSCTASTFTVTASSDAAIVSCTSLVGDVVISNDVGTTVDLGSVESIQGSLTAQSLSLITFTAGSLNSIRDDFTLTNLTALSSLSFAALETVGTINWQTLPALSSLSFTAGVKTATSVTISDTHLGSLDGLALESVGLLDLNNNNRLTEINMDLANLSTNLILNANGENLAVTLDSLVWASNLTISNVTTISMPALSVVNGSARFDSNYFTTFEAANLTSTTSGDLSFINNADLVTLSLPSLTAVGGGLSIVNNTAFQNLTLPKLSTVGGAVDCGGNFTNVEMPDISDVVGTFTVTSTEDISADCKVLSSHAPSPTGNGDIQGKTVCNSKNANANSGSASGGTTSSGGSSNSSSSAINLHVNSAVVGLSFVGLLAQLL</sequence>
<evidence type="ECO:0000256" key="7">
    <source>
        <dbReference type="SAM" id="SignalP"/>
    </source>
</evidence>
<feature type="region of interest" description="Disordered" evidence="6">
    <location>
        <begin position="352"/>
        <end position="371"/>
    </location>
</feature>
<evidence type="ECO:0000256" key="2">
    <source>
        <dbReference type="ARBA" id="ARBA00022512"/>
    </source>
</evidence>
<dbReference type="PANTHER" id="PTHR31018:SF3">
    <property type="entry name" value="RECEPTOR PROTEIN-TYROSINE KINASE"/>
    <property type="match status" value="1"/>
</dbReference>
<feature type="signal peptide" evidence="7">
    <location>
        <begin position="1"/>
        <end position="18"/>
    </location>
</feature>
<keyword evidence="2" id="KW-0134">Cell wall</keyword>
<evidence type="ECO:0000313" key="8">
    <source>
        <dbReference type="EMBL" id="PSR97650.1"/>
    </source>
</evidence>
<evidence type="ECO:0000256" key="4">
    <source>
        <dbReference type="ARBA" id="ARBA00022729"/>
    </source>
</evidence>
<proteinExistence type="predicted"/>
<dbReference type="AlphaFoldDB" id="A0A2T3AHD5"/>
<evidence type="ECO:0000256" key="5">
    <source>
        <dbReference type="ARBA" id="ARBA00023180"/>
    </source>
</evidence>
<dbReference type="InterPro" id="IPR036941">
    <property type="entry name" value="Rcpt_L-dom_sf"/>
</dbReference>
<evidence type="ECO:0000256" key="1">
    <source>
        <dbReference type="ARBA" id="ARBA00004191"/>
    </source>
</evidence>
<dbReference type="GO" id="GO:0009986">
    <property type="term" value="C:cell surface"/>
    <property type="evidence" value="ECO:0007669"/>
    <property type="project" value="TreeGrafter"/>
</dbReference>
<name>A0A2T3AHD5_9PEZI</name>
<dbReference type="Proteomes" id="UP000241462">
    <property type="component" value="Unassembled WGS sequence"/>
</dbReference>
<dbReference type="SUPFAM" id="SSF52058">
    <property type="entry name" value="L domain-like"/>
    <property type="match status" value="2"/>
</dbReference>
<dbReference type="EMBL" id="KZ678389">
    <property type="protein sequence ID" value="PSR97650.1"/>
    <property type="molecule type" value="Genomic_DNA"/>
</dbReference>
<dbReference type="GO" id="GO:0009277">
    <property type="term" value="C:fungal-type cell wall"/>
    <property type="evidence" value="ECO:0007669"/>
    <property type="project" value="TreeGrafter"/>
</dbReference>
<evidence type="ECO:0000256" key="3">
    <source>
        <dbReference type="ARBA" id="ARBA00022525"/>
    </source>
</evidence>
<evidence type="ECO:0008006" key="10">
    <source>
        <dbReference type="Google" id="ProtNLM"/>
    </source>
</evidence>
<keyword evidence="5" id="KW-0325">Glycoprotein</keyword>
<dbReference type="PANTHER" id="PTHR31018">
    <property type="entry name" value="SPORULATION-SPECIFIC PROTEIN-RELATED"/>
    <property type="match status" value="1"/>
</dbReference>
<accession>A0A2T3AHD5</accession>
<comment type="subcellular location">
    <subcellularLocation>
        <location evidence="1">Secreted</location>
        <location evidence="1">Cell wall</location>
    </subcellularLocation>
</comment>
<protein>
    <recommendedName>
        <fullName evidence="10">GPI-anchored cell wall organization protein Ecm33</fullName>
    </recommendedName>
</protein>
<evidence type="ECO:0000313" key="9">
    <source>
        <dbReference type="Proteomes" id="UP000241462"/>
    </source>
</evidence>